<dbReference type="EMBL" id="ANJA01000532">
    <property type="protein sequence ID" value="ETO83189.1"/>
    <property type="molecule type" value="Genomic_DNA"/>
</dbReference>
<evidence type="ECO:0000313" key="1">
    <source>
        <dbReference type="EMBL" id="ETO83189.1"/>
    </source>
</evidence>
<dbReference type="PANTHER" id="PTHR47169:SF2">
    <property type="entry name" value="OS01G0541250 PROTEIN"/>
    <property type="match status" value="1"/>
</dbReference>
<dbReference type="InterPro" id="IPR036397">
    <property type="entry name" value="RNaseH_sf"/>
</dbReference>
<comment type="caution">
    <text evidence="1">The sequence shown here is derived from an EMBL/GenBank/DDBJ whole genome shotgun (WGS) entry which is preliminary data.</text>
</comment>
<dbReference type="OrthoDB" id="168403at2759"/>
<evidence type="ECO:0000313" key="2">
    <source>
        <dbReference type="Proteomes" id="UP000028582"/>
    </source>
</evidence>
<sequence length="132" mass="14747">QWRDPIFAQQDNAKAHISPFDPDILAAGLEGGWSIRLIFQPPNSPDLNALDLGLFASLQSIQYHLPIYSIEDLIDAVDDAYMQISTDTIDDIFLTLQACMLCVLEEDGGNHYKLPHLGKAKLRKTNSLPRVL</sequence>
<feature type="non-terminal residue" evidence="1">
    <location>
        <position position="132"/>
    </location>
</feature>
<name>A0A081AWC8_PHYNI</name>
<accession>A0A081AWC8</accession>
<dbReference type="Proteomes" id="UP000028582">
    <property type="component" value="Unassembled WGS sequence"/>
</dbReference>
<gene>
    <name evidence="1" type="ORF">F444_02738</name>
</gene>
<evidence type="ECO:0008006" key="3">
    <source>
        <dbReference type="Google" id="ProtNLM"/>
    </source>
</evidence>
<proteinExistence type="predicted"/>
<reference evidence="1 2" key="1">
    <citation type="submission" date="2013-11" db="EMBL/GenBank/DDBJ databases">
        <title>The Genome Sequence of Phytophthora parasitica P1976.</title>
        <authorList>
            <consortium name="The Broad Institute Genomics Platform"/>
            <person name="Russ C."/>
            <person name="Tyler B."/>
            <person name="Panabieres F."/>
            <person name="Shan W."/>
            <person name="Tripathy S."/>
            <person name="Grunwald N."/>
            <person name="Machado M."/>
            <person name="Johnson C.S."/>
            <person name="Walker B."/>
            <person name="Young S."/>
            <person name="Zeng Q."/>
            <person name="Gargeya S."/>
            <person name="Fitzgerald M."/>
            <person name="Haas B."/>
            <person name="Abouelleil A."/>
            <person name="Allen A.W."/>
            <person name="Alvarado L."/>
            <person name="Arachchi H.M."/>
            <person name="Berlin A.M."/>
            <person name="Chapman S.B."/>
            <person name="Gainer-Dewar J."/>
            <person name="Goldberg J."/>
            <person name="Griggs A."/>
            <person name="Gujja S."/>
            <person name="Hansen M."/>
            <person name="Howarth C."/>
            <person name="Imamovic A."/>
            <person name="Ireland A."/>
            <person name="Larimer J."/>
            <person name="McCowan C."/>
            <person name="Murphy C."/>
            <person name="Pearson M."/>
            <person name="Poon T.W."/>
            <person name="Priest M."/>
            <person name="Roberts A."/>
            <person name="Saif S."/>
            <person name="Shea T."/>
            <person name="Sisk P."/>
            <person name="Sykes S."/>
            <person name="Wortman J."/>
            <person name="Nusbaum C."/>
            <person name="Birren B."/>
        </authorList>
    </citation>
    <scope>NUCLEOTIDE SEQUENCE [LARGE SCALE GENOMIC DNA]</scope>
    <source>
        <strain evidence="1 2">P1976</strain>
    </source>
</reference>
<organism evidence="1 2">
    <name type="scientific">Phytophthora nicotianae P1976</name>
    <dbReference type="NCBI Taxonomy" id="1317066"/>
    <lineage>
        <taxon>Eukaryota</taxon>
        <taxon>Sar</taxon>
        <taxon>Stramenopiles</taxon>
        <taxon>Oomycota</taxon>
        <taxon>Peronosporomycetes</taxon>
        <taxon>Peronosporales</taxon>
        <taxon>Peronosporaceae</taxon>
        <taxon>Phytophthora</taxon>
    </lineage>
</organism>
<protein>
    <recommendedName>
        <fullName evidence="3">Tc1-like transposase DDE domain-containing protein</fullName>
    </recommendedName>
</protein>
<dbReference type="AlphaFoldDB" id="A0A081AWC8"/>
<dbReference type="GO" id="GO:0003676">
    <property type="term" value="F:nucleic acid binding"/>
    <property type="evidence" value="ECO:0007669"/>
    <property type="project" value="InterPro"/>
</dbReference>
<feature type="non-terminal residue" evidence="1">
    <location>
        <position position="1"/>
    </location>
</feature>
<dbReference type="PANTHER" id="PTHR47169">
    <property type="entry name" value="OS01G0541250 PROTEIN"/>
    <property type="match status" value="1"/>
</dbReference>
<dbReference type="Gene3D" id="3.30.420.10">
    <property type="entry name" value="Ribonuclease H-like superfamily/Ribonuclease H"/>
    <property type="match status" value="1"/>
</dbReference>